<proteinExistence type="predicted"/>
<comment type="caution">
    <text evidence="1">The sequence shown here is derived from an EMBL/GenBank/DDBJ whole genome shotgun (WGS) entry which is preliminary data.</text>
</comment>
<name>A0AA86P933_9EUKA</name>
<accession>A0AA86P933</accession>
<organism evidence="1">
    <name type="scientific">Hexamita inflata</name>
    <dbReference type="NCBI Taxonomy" id="28002"/>
    <lineage>
        <taxon>Eukaryota</taxon>
        <taxon>Metamonada</taxon>
        <taxon>Diplomonadida</taxon>
        <taxon>Hexamitidae</taxon>
        <taxon>Hexamitinae</taxon>
        <taxon>Hexamita</taxon>
    </lineage>
</organism>
<protein>
    <submittedName>
        <fullName evidence="2">Hypothetical_protein</fullName>
    </submittedName>
</protein>
<reference evidence="1" key="1">
    <citation type="submission" date="2023-06" db="EMBL/GenBank/DDBJ databases">
        <authorList>
            <person name="Kurt Z."/>
        </authorList>
    </citation>
    <scope>NUCLEOTIDE SEQUENCE</scope>
</reference>
<dbReference type="Proteomes" id="UP001642409">
    <property type="component" value="Unassembled WGS sequence"/>
</dbReference>
<reference evidence="2 3" key="2">
    <citation type="submission" date="2024-07" db="EMBL/GenBank/DDBJ databases">
        <authorList>
            <person name="Akdeniz Z."/>
        </authorList>
    </citation>
    <scope>NUCLEOTIDE SEQUENCE [LARGE SCALE GENOMIC DNA]</scope>
</reference>
<evidence type="ECO:0000313" key="1">
    <source>
        <dbReference type="EMBL" id="CAI9933171.1"/>
    </source>
</evidence>
<dbReference type="EMBL" id="CATOUU010000531">
    <property type="protein sequence ID" value="CAI9933171.1"/>
    <property type="molecule type" value="Genomic_DNA"/>
</dbReference>
<dbReference type="EMBL" id="CAXDID020000004">
    <property type="protein sequence ID" value="CAL5973411.1"/>
    <property type="molecule type" value="Genomic_DNA"/>
</dbReference>
<dbReference type="AlphaFoldDB" id="A0AA86P933"/>
<evidence type="ECO:0000313" key="2">
    <source>
        <dbReference type="EMBL" id="CAL5973411.1"/>
    </source>
</evidence>
<gene>
    <name evidence="1" type="ORF">HINF_LOCUS20816</name>
    <name evidence="2" type="ORF">HINF_LOCUS2362</name>
</gene>
<keyword evidence="3" id="KW-1185">Reference proteome</keyword>
<evidence type="ECO:0000313" key="3">
    <source>
        <dbReference type="Proteomes" id="UP001642409"/>
    </source>
</evidence>
<sequence length="165" mass="19143">MLYFQQLFYLQTSSSNQSFKLVRFLSNTFLESSSCREINAAASCKPIYTGIHLRRTNFQEAMERLPLSNPEGSLIAAQHFEPRDLTFRRQVFGRAASQGVECGEEREAQPYERNRMNRSHQTKLVFQQCLFSSDVGRRVKSLSLQILQCIVYFQKQVSQIMNSKL</sequence>